<dbReference type="RefSeq" id="XP_028278036.1">
    <property type="nucleotide sequence ID" value="XM_028422235.1"/>
</dbReference>
<keyword evidence="2" id="KW-1185">Reference proteome</keyword>
<evidence type="ECO:0000313" key="3">
    <source>
        <dbReference type="RefSeq" id="XP_028278036.1"/>
    </source>
</evidence>
<reference evidence="3" key="1">
    <citation type="submission" date="2025-08" db="UniProtKB">
        <authorList>
            <consortium name="RefSeq"/>
        </authorList>
    </citation>
    <scope>IDENTIFICATION</scope>
</reference>
<protein>
    <submittedName>
        <fullName evidence="3">Uncharacterized protein LOC114446581</fullName>
    </submittedName>
</protein>
<sequence>MAKSDGLLFKSTSPMSPPPPLHCLQSLGGWCGVGQVRSERGERQAQPLFTAEAAHSLRSTGETQTKKLPCQKSLFPTPLGQDTSTKGAPAIHLSPCSKSDVEEEDGERCGDGGGLKWSAGGVSCQHKKSRVKPRTPHLLSTSSLVCTGCHTGDMAAGFSPDCRNISSVAESRTAGKDNESKGRGGRGRQGGQTMDFFYGLRSHMHTHFTNVT</sequence>
<proteinExistence type="predicted"/>
<dbReference type="Proteomes" id="UP000515145">
    <property type="component" value="Chromosome 14"/>
</dbReference>
<name>A0A6P7JRC4_9TELE</name>
<feature type="region of interest" description="Disordered" evidence="1">
    <location>
        <begin position="169"/>
        <end position="192"/>
    </location>
</feature>
<feature type="compositionally biased region" description="Basic and acidic residues" evidence="1">
    <location>
        <begin position="173"/>
        <end position="182"/>
    </location>
</feature>
<dbReference type="GeneID" id="114446581"/>
<gene>
    <name evidence="3" type="primary">LOC114446581</name>
</gene>
<evidence type="ECO:0000313" key="2">
    <source>
        <dbReference type="Proteomes" id="UP000515145"/>
    </source>
</evidence>
<accession>A0A6P7JRC4</accession>
<organism evidence="2 3">
    <name type="scientific">Parambassis ranga</name>
    <name type="common">Indian glassy fish</name>
    <dbReference type="NCBI Taxonomy" id="210632"/>
    <lineage>
        <taxon>Eukaryota</taxon>
        <taxon>Metazoa</taxon>
        <taxon>Chordata</taxon>
        <taxon>Craniata</taxon>
        <taxon>Vertebrata</taxon>
        <taxon>Euteleostomi</taxon>
        <taxon>Actinopterygii</taxon>
        <taxon>Neopterygii</taxon>
        <taxon>Teleostei</taxon>
        <taxon>Neoteleostei</taxon>
        <taxon>Acanthomorphata</taxon>
        <taxon>Ovalentaria</taxon>
        <taxon>Ambassidae</taxon>
        <taxon>Parambassis</taxon>
    </lineage>
</organism>
<dbReference type="AlphaFoldDB" id="A0A6P7JRC4"/>
<evidence type="ECO:0000256" key="1">
    <source>
        <dbReference type="SAM" id="MobiDB-lite"/>
    </source>
</evidence>
<dbReference type="OrthoDB" id="10671764at2759"/>
<dbReference type="InParanoid" id="A0A6P7JRC4"/>